<dbReference type="EMBL" id="LFZN01000025">
    <property type="protein sequence ID" value="KXT03976.1"/>
    <property type="molecule type" value="Genomic_DNA"/>
</dbReference>
<dbReference type="AlphaFoldDB" id="A0A139HNG7"/>
<evidence type="ECO:0000313" key="2">
    <source>
        <dbReference type="EMBL" id="KXT03976.1"/>
    </source>
</evidence>
<organism evidence="2 3">
    <name type="scientific">Pseudocercospora eumusae</name>
    <dbReference type="NCBI Taxonomy" id="321146"/>
    <lineage>
        <taxon>Eukaryota</taxon>
        <taxon>Fungi</taxon>
        <taxon>Dikarya</taxon>
        <taxon>Ascomycota</taxon>
        <taxon>Pezizomycotina</taxon>
        <taxon>Dothideomycetes</taxon>
        <taxon>Dothideomycetidae</taxon>
        <taxon>Mycosphaerellales</taxon>
        <taxon>Mycosphaerellaceae</taxon>
        <taxon>Pseudocercospora</taxon>
    </lineage>
</organism>
<accession>A0A139HNG7</accession>
<dbReference type="STRING" id="321146.A0A139HNG7"/>
<feature type="compositionally biased region" description="Low complexity" evidence="1">
    <location>
        <begin position="80"/>
        <end position="102"/>
    </location>
</feature>
<dbReference type="OrthoDB" id="3944128at2759"/>
<sequence length="126" mass="12812">MTSTRTWTLSSGTPAAITIGGDVISADSAGAYVLDPENLLSVGGASYAMDGIVYAVKTDTAGRAVLVAVATRTDGNSDIAQSTSESSAQSGSFAPATSTMTSTSTSTASRRVLDLRLFVMAMMFAL</sequence>
<proteinExistence type="predicted"/>
<feature type="region of interest" description="Disordered" evidence="1">
    <location>
        <begin position="77"/>
        <end position="102"/>
    </location>
</feature>
<keyword evidence="3" id="KW-1185">Reference proteome</keyword>
<gene>
    <name evidence="2" type="ORF">AC578_9321</name>
</gene>
<dbReference type="Proteomes" id="UP000070133">
    <property type="component" value="Unassembled WGS sequence"/>
</dbReference>
<reference evidence="2 3" key="1">
    <citation type="submission" date="2015-07" db="EMBL/GenBank/DDBJ databases">
        <title>Comparative genomics of the Sigatoka disease complex on banana suggests a link between parallel evolutionary changes in Pseudocercospora fijiensis and Pseudocercospora eumusae and increased virulence on the banana host.</title>
        <authorList>
            <person name="Chang T.-C."/>
            <person name="Salvucci A."/>
            <person name="Crous P.W."/>
            <person name="Stergiopoulos I."/>
        </authorList>
    </citation>
    <scope>NUCLEOTIDE SEQUENCE [LARGE SCALE GENOMIC DNA]</scope>
    <source>
        <strain evidence="2 3">CBS 114824</strain>
    </source>
</reference>
<evidence type="ECO:0000313" key="3">
    <source>
        <dbReference type="Proteomes" id="UP000070133"/>
    </source>
</evidence>
<comment type="caution">
    <text evidence="2">The sequence shown here is derived from an EMBL/GenBank/DDBJ whole genome shotgun (WGS) entry which is preliminary data.</text>
</comment>
<name>A0A139HNG7_9PEZI</name>
<evidence type="ECO:0000256" key="1">
    <source>
        <dbReference type="SAM" id="MobiDB-lite"/>
    </source>
</evidence>
<protein>
    <submittedName>
        <fullName evidence="2">Uncharacterized protein</fullName>
    </submittedName>
</protein>